<keyword evidence="7" id="KW-0009">Actin-binding</keyword>
<dbReference type="Pfam" id="PF02736">
    <property type="entry name" value="Myosin_N"/>
    <property type="match status" value="1"/>
</dbReference>
<evidence type="ECO:0000256" key="5">
    <source>
        <dbReference type="ARBA" id="ARBA00023123"/>
    </source>
</evidence>
<dbReference type="OrthoDB" id="10055605at2759"/>
<keyword evidence="6" id="KW-0505">Motor protein</keyword>
<dbReference type="FunFam" id="2.30.30.360:FF:000001">
    <property type="entry name" value="Myosin heavy chain"/>
    <property type="match status" value="1"/>
</dbReference>
<dbReference type="InterPro" id="IPR036961">
    <property type="entry name" value="Kinesin_motor_dom_sf"/>
</dbReference>
<dbReference type="GO" id="GO:0000146">
    <property type="term" value="F:microfilament motor activity"/>
    <property type="evidence" value="ECO:0007669"/>
    <property type="project" value="TreeGrafter"/>
</dbReference>
<evidence type="ECO:0000256" key="2">
    <source>
        <dbReference type="ARBA" id="ARBA00022741"/>
    </source>
</evidence>
<keyword evidence="11" id="KW-1185">Reference proteome</keyword>
<dbReference type="Proteomes" id="UP000494206">
    <property type="component" value="Unassembled WGS sequence"/>
</dbReference>
<keyword evidence="2" id="KW-0547">Nucleotide-binding</keyword>
<protein>
    <recommendedName>
        <fullName evidence="9">Myosin N-terminal SH3-like domain-containing protein</fullName>
    </recommendedName>
</protein>
<dbReference type="SUPFAM" id="SSF90257">
    <property type="entry name" value="Myosin rod fragments"/>
    <property type="match status" value="1"/>
</dbReference>
<dbReference type="Gene3D" id="1.20.5.340">
    <property type="match status" value="1"/>
</dbReference>
<sequence length="274" mass="31308">MSHESDPGWQYLRQSAEQLLAATTKKFDSKKNVWIADPEEGFIAAEIKSTKGDTITVVTSKGAEKTLKKDDAQQMNPPKYEKTEDMANLTFLNDASVLHNLRQRYYSMMIYGELACKLFCVEAEKFVNSLLKPRVKVGTEWVNKGQNLEQVNWAVEEKKRKDKEAEVARLEAEKQALLIQLEQERDSNAEGEERSAKLLAQKADLEKQMANMNDQLCDEEEKNAALQKAKKKVEQDNEGLKKTVSDLETTIKKQESEKQSKDHQIRSLQVIINN</sequence>
<dbReference type="GO" id="GO:0005524">
    <property type="term" value="F:ATP binding"/>
    <property type="evidence" value="ECO:0007669"/>
    <property type="project" value="UniProtKB-KW"/>
</dbReference>
<organism evidence="10 11">
    <name type="scientific">Caenorhabditis bovis</name>
    <dbReference type="NCBI Taxonomy" id="2654633"/>
    <lineage>
        <taxon>Eukaryota</taxon>
        <taxon>Metazoa</taxon>
        <taxon>Ecdysozoa</taxon>
        <taxon>Nematoda</taxon>
        <taxon>Chromadorea</taxon>
        <taxon>Rhabditida</taxon>
        <taxon>Rhabditina</taxon>
        <taxon>Rhabditomorpha</taxon>
        <taxon>Rhabditoidea</taxon>
        <taxon>Rhabditidae</taxon>
        <taxon>Peloderinae</taxon>
        <taxon>Caenorhabditis</taxon>
    </lineage>
</organism>
<dbReference type="InterPro" id="IPR027417">
    <property type="entry name" value="P-loop_NTPase"/>
</dbReference>
<dbReference type="PANTHER" id="PTHR45615:SF27">
    <property type="entry name" value="MYOSIN HEAVY CHAIN, MUSCLE"/>
    <property type="match status" value="1"/>
</dbReference>
<dbReference type="InterPro" id="IPR008989">
    <property type="entry name" value="Myosin_S1_N"/>
</dbReference>
<dbReference type="SUPFAM" id="SSF52540">
    <property type="entry name" value="P-loop containing nucleoside triphosphate hydrolases"/>
    <property type="match status" value="1"/>
</dbReference>
<evidence type="ECO:0000313" key="11">
    <source>
        <dbReference type="Proteomes" id="UP000494206"/>
    </source>
</evidence>
<evidence type="ECO:0000256" key="6">
    <source>
        <dbReference type="ARBA" id="ARBA00023175"/>
    </source>
</evidence>
<dbReference type="GO" id="GO:0051015">
    <property type="term" value="F:actin filament binding"/>
    <property type="evidence" value="ECO:0007669"/>
    <property type="project" value="InterPro"/>
</dbReference>
<keyword evidence="4 8" id="KW-0175">Coiled coil</keyword>
<evidence type="ECO:0000256" key="3">
    <source>
        <dbReference type="ARBA" id="ARBA00022840"/>
    </source>
</evidence>
<evidence type="ECO:0000256" key="4">
    <source>
        <dbReference type="ARBA" id="ARBA00023054"/>
    </source>
</evidence>
<dbReference type="GO" id="GO:0005737">
    <property type="term" value="C:cytoplasm"/>
    <property type="evidence" value="ECO:0007669"/>
    <property type="project" value="TreeGrafter"/>
</dbReference>
<name>A0A8S1E734_9PELO</name>
<dbReference type="Gene3D" id="2.30.30.360">
    <property type="entry name" value="Myosin S1 fragment, N-terminal"/>
    <property type="match status" value="1"/>
</dbReference>
<reference evidence="10 11" key="1">
    <citation type="submission" date="2020-04" db="EMBL/GenBank/DDBJ databases">
        <authorList>
            <person name="Laetsch R D."/>
            <person name="Stevens L."/>
            <person name="Kumar S."/>
            <person name="Blaxter L. M."/>
        </authorList>
    </citation>
    <scope>NUCLEOTIDE SEQUENCE [LARGE SCALE GENOMIC DNA]</scope>
</reference>
<keyword evidence="5" id="KW-0518">Myosin</keyword>
<feature type="domain" description="Myosin N-terminal SH3-like" evidence="9">
    <location>
        <begin position="28"/>
        <end position="77"/>
    </location>
</feature>
<evidence type="ECO:0000256" key="8">
    <source>
        <dbReference type="SAM" id="Coils"/>
    </source>
</evidence>
<proteinExistence type="inferred from homology"/>
<dbReference type="Gene3D" id="3.40.850.10">
    <property type="entry name" value="Kinesin motor domain"/>
    <property type="match status" value="1"/>
</dbReference>
<dbReference type="PROSITE" id="PS51844">
    <property type="entry name" value="SH3_LIKE"/>
    <property type="match status" value="1"/>
</dbReference>
<dbReference type="AlphaFoldDB" id="A0A8S1E734"/>
<evidence type="ECO:0000256" key="1">
    <source>
        <dbReference type="ARBA" id="ARBA00008314"/>
    </source>
</evidence>
<gene>
    <name evidence="10" type="ORF">CBOVIS_LOCUS760</name>
</gene>
<dbReference type="PANTHER" id="PTHR45615">
    <property type="entry name" value="MYOSIN HEAVY CHAIN, NON-MUSCLE"/>
    <property type="match status" value="1"/>
</dbReference>
<accession>A0A8S1E734</accession>
<keyword evidence="3" id="KW-0067">ATP-binding</keyword>
<evidence type="ECO:0000313" key="10">
    <source>
        <dbReference type="EMBL" id="CAB3397331.1"/>
    </source>
</evidence>
<evidence type="ECO:0000259" key="9">
    <source>
        <dbReference type="PROSITE" id="PS51844"/>
    </source>
</evidence>
<dbReference type="EMBL" id="CADEPM010000001">
    <property type="protein sequence ID" value="CAB3397331.1"/>
    <property type="molecule type" value="Genomic_DNA"/>
</dbReference>
<evidence type="ECO:0000256" key="7">
    <source>
        <dbReference type="ARBA" id="ARBA00023203"/>
    </source>
</evidence>
<dbReference type="GO" id="GO:0045214">
    <property type="term" value="P:sarcomere organization"/>
    <property type="evidence" value="ECO:0007669"/>
    <property type="project" value="TreeGrafter"/>
</dbReference>
<feature type="coiled-coil region" evidence="8">
    <location>
        <begin position="153"/>
        <end position="264"/>
    </location>
</feature>
<comment type="caution">
    <text evidence="10">The sequence shown here is derived from an EMBL/GenBank/DDBJ whole genome shotgun (WGS) entry which is preliminary data.</text>
</comment>
<comment type="similarity">
    <text evidence="1">Belongs to the TRAFAC class myosin-kinesin ATPase superfamily. Myosin family.</text>
</comment>
<dbReference type="GO" id="GO:0032982">
    <property type="term" value="C:myosin filament"/>
    <property type="evidence" value="ECO:0007669"/>
    <property type="project" value="TreeGrafter"/>
</dbReference>
<dbReference type="GO" id="GO:0016460">
    <property type="term" value="C:myosin II complex"/>
    <property type="evidence" value="ECO:0007669"/>
    <property type="project" value="TreeGrafter"/>
</dbReference>
<dbReference type="InterPro" id="IPR004009">
    <property type="entry name" value="SH3_Myosin"/>
</dbReference>
<dbReference type="GO" id="GO:0006936">
    <property type="term" value="P:muscle contraction"/>
    <property type="evidence" value="ECO:0007669"/>
    <property type="project" value="TreeGrafter"/>
</dbReference>